<evidence type="ECO:0000313" key="3">
    <source>
        <dbReference type="Proteomes" id="UP001350748"/>
    </source>
</evidence>
<dbReference type="EMBL" id="JAZHYN010000003">
    <property type="protein sequence ID" value="MEF3365237.1"/>
    <property type="molecule type" value="Genomic_DNA"/>
</dbReference>
<gene>
    <name evidence="2" type="ORF">V3H18_01680</name>
</gene>
<keyword evidence="3" id="KW-1185">Reference proteome</keyword>
<comment type="caution">
    <text evidence="2">The sequence shown here is derived from an EMBL/GenBank/DDBJ whole genome shotgun (WGS) entry which is preliminary data.</text>
</comment>
<proteinExistence type="predicted"/>
<name>A0ABU7XCX7_9HYPH</name>
<dbReference type="Proteomes" id="UP001350748">
    <property type="component" value="Unassembled WGS sequence"/>
</dbReference>
<dbReference type="InterPro" id="IPR024705">
    <property type="entry name" value="Ssp411"/>
</dbReference>
<protein>
    <submittedName>
        <fullName evidence="2">Thioredoxin domain-containing protein</fullName>
    </submittedName>
</protein>
<dbReference type="SUPFAM" id="SSF48208">
    <property type="entry name" value="Six-hairpin glycosidases"/>
    <property type="match status" value="1"/>
</dbReference>
<dbReference type="InterPro" id="IPR004879">
    <property type="entry name" value="Ssp411-like_TRX"/>
</dbReference>
<reference evidence="2 3" key="1">
    <citation type="submission" date="2024-02" db="EMBL/GenBank/DDBJ databases">
        <authorList>
            <person name="Grouzdev D."/>
        </authorList>
    </citation>
    <scope>NUCLEOTIDE SEQUENCE [LARGE SCALE GENOMIC DNA]</scope>
    <source>
        <strain evidence="2 3">9N</strain>
    </source>
</reference>
<sequence>MSGNELHRAASPYLLQHAHNPVHWRMWTPQALEEARAAHKPILLSVGYAACHWCHVMAHESFEDPETAAVMNELFVNIKVDREERPDIDHLYMTALQALGQRGGWPLTMFLTPEGEAFWGGTYFPKSDQYGRPAFVSVLKRVSEAFRAEPDAIAQNTKAVRERLEQSVKAEAGEGAVALGPAQLFNFASQIVKVIDAEDGGLRGAPKFPNTQVFEFLWRAGANGKTPVFRDLVRLTLTKMSNGGIYDHLGGGYARYSTDDRWLAPHFEKMLYDNAEILEVLALCYRQFGDDLFWRRATETVGWLRREMTYSSGAFCASLDADSEGAEGRFYVWTYDELVACLGEADAAFFGKFYDASPAGNWHDESRGEMATILNRLLSPPATPEEEAQLATLRERLFLAREGRVHPGRDDKIMADWNGLMIAALANAATALGEPAWIEMAARAYDFIVSTMQYGDAQGRRRLAHSWRADVLVSPGMALDHAAMIRAALALHEARNWRGVAVSGGDYLADAIAWAEALEAYHLDPQTGLLRMAANDAADVIMQLAPTADDAIPNAHPVYLSALVRLAALSGDDQWRQRADAMFAALGPSMRANFFGHLATLNALDSRLRAKTIVTVGLRRQDLYEAALRAPFIDRIVVDMEGAEAPSAVGAARLQSIGDKDAAAFVCAGETCSLPAWDEAGLLATLEQFDTA</sequence>
<dbReference type="SUPFAM" id="SSF52833">
    <property type="entry name" value="Thioredoxin-like"/>
    <property type="match status" value="1"/>
</dbReference>
<dbReference type="InterPro" id="IPR012341">
    <property type="entry name" value="6hp_glycosidase-like_sf"/>
</dbReference>
<organism evidence="2 3">
    <name type="scientific">Methylocystis borbori</name>
    <dbReference type="NCBI Taxonomy" id="3118750"/>
    <lineage>
        <taxon>Bacteria</taxon>
        <taxon>Pseudomonadati</taxon>
        <taxon>Pseudomonadota</taxon>
        <taxon>Alphaproteobacteria</taxon>
        <taxon>Hyphomicrobiales</taxon>
        <taxon>Methylocystaceae</taxon>
        <taxon>Methylocystis</taxon>
    </lineage>
</organism>
<dbReference type="PANTHER" id="PTHR42899:SF1">
    <property type="entry name" value="SPERMATOGENESIS-ASSOCIATED PROTEIN 20"/>
    <property type="match status" value="1"/>
</dbReference>
<evidence type="ECO:0000313" key="2">
    <source>
        <dbReference type="EMBL" id="MEF3365237.1"/>
    </source>
</evidence>
<feature type="domain" description="Spermatogenesis-associated protein 20-like TRX" evidence="1">
    <location>
        <begin position="4"/>
        <end position="164"/>
    </location>
</feature>
<dbReference type="InterPro" id="IPR036249">
    <property type="entry name" value="Thioredoxin-like_sf"/>
</dbReference>
<dbReference type="PANTHER" id="PTHR42899">
    <property type="entry name" value="SPERMATOGENESIS-ASSOCIATED PROTEIN 20"/>
    <property type="match status" value="1"/>
</dbReference>
<dbReference type="RefSeq" id="WP_332080145.1">
    <property type="nucleotide sequence ID" value="NZ_JAZHYN010000003.1"/>
</dbReference>
<dbReference type="CDD" id="cd02955">
    <property type="entry name" value="SSP411"/>
    <property type="match status" value="1"/>
</dbReference>
<dbReference type="Gene3D" id="1.50.10.10">
    <property type="match status" value="1"/>
</dbReference>
<evidence type="ECO:0000259" key="1">
    <source>
        <dbReference type="Pfam" id="PF03190"/>
    </source>
</evidence>
<dbReference type="Gene3D" id="3.40.30.10">
    <property type="entry name" value="Glutaredoxin"/>
    <property type="match status" value="1"/>
</dbReference>
<dbReference type="InterPro" id="IPR008928">
    <property type="entry name" value="6-hairpin_glycosidase_sf"/>
</dbReference>
<dbReference type="PIRSF" id="PIRSF006402">
    <property type="entry name" value="UCP006402_thioredoxin"/>
    <property type="match status" value="1"/>
</dbReference>
<accession>A0ABU7XCX7</accession>
<dbReference type="Pfam" id="PF03190">
    <property type="entry name" value="Thioredox_DsbH"/>
    <property type="match status" value="1"/>
</dbReference>